<gene>
    <name evidence="1" type="ordered locus">PERMA_2013</name>
</gene>
<dbReference type="OrthoDB" id="9810452at2"/>
<dbReference type="Gene3D" id="1.20.120.330">
    <property type="entry name" value="Nucleotidyltransferases domain 2"/>
    <property type="match status" value="1"/>
</dbReference>
<dbReference type="Pfam" id="PF08780">
    <property type="entry name" value="NTase_sub_bind"/>
    <property type="match status" value="1"/>
</dbReference>
<accession>C0QSX0</accession>
<dbReference type="NCBIfam" id="TIGR01987">
    <property type="entry name" value="HI0074"/>
    <property type="match status" value="1"/>
</dbReference>
<dbReference type="EMBL" id="CP001230">
    <property type="protein sequence ID" value="ACO03876.1"/>
    <property type="molecule type" value="Genomic_DNA"/>
</dbReference>
<dbReference type="SUPFAM" id="SSF81593">
    <property type="entry name" value="Nucleotidyltransferase substrate binding subunit/domain"/>
    <property type="match status" value="1"/>
</dbReference>
<dbReference type="RefSeq" id="WP_012676115.1">
    <property type="nucleotide sequence ID" value="NC_012440.1"/>
</dbReference>
<dbReference type="InterPro" id="IPR010235">
    <property type="entry name" value="HepT"/>
</dbReference>
<dbReference type="PaxDb" id="123214-PERMA_2013"/>
<evidence type="ECO:0000313" key="2">
    <source>
        <dbReference type="Proteomes" id="UP000001366"/>
    </source>
</evidence>
<organism evidence="1 2">
    <name type="scientific">Persephonella marina (strain DSM 14350 / EX-H1)</name>
    <dbReference type="NCBI Taxonomy" id="123214"/>
    <lineage>
        <taxon>Bacteria</taxon>
        <taxon>Pseudomonadati</taxon>
        <taxon>Aquificota</taxon>
        <taxon>Aquificia</taxon>
        <taxon>Aquificales</taxon>
        <taxon>Hydrogenothermaceae</taxon>
        <taxon>Persephonella</taxon>
    </lineage>
</organism>
<protein>
    <submittedName>
        <fullName evidence="1">Nucleotidyltransferase substrate binding protein, family</fullName>
    </submittedName>
</protein>
<dbReference type="Proteomes" id="UP000001366">
    <property type="component" value="Chromosome"/>
</dbReference>
<proteinExistence type="predicted"/>
<dbReference type="KEGG" id="pmx:PERMA_2013"/>
<dbReference type="eggNOG" id="COG2445">
    <property type="taxonomic scope" value="Bacteria"/>
</dbReference>
<dbReference type="GO" id="GO:0016740">
    <property type="term" value="F:transferase activity"/>
    <property type="evidence" value="ECO:0007669"/>
    <property type="project" value="UniProtKB-KW"/>
</dbReference>
<dbReference type="HOGENOM" id="CLU_118479_1_0_0"/>
<reference evidence="1 2" key="1">
    <citation type="journal article" date="2009" name="J. Bacteriol.">
        <title>Complete and draft genome sequences of six members of the Aquificales.</title>
        <authorList>
            <person name="Reysenbach A.L."/>
            <person name="Hamamura N."/>
            <person name="Podar M."/>
            <person name="Griffiths E."/>
            <person name="Ferreira S."/>
            <person name="Hochstein R."/>
            <person name="Heidelberg J."/>
            <person name="Johnson J."/>
            <person name="Mead D."/>
            <person name="Pohorille A."/>
            <person name="Sarmiento M."/>
            <person name="Schweighofer K."/>
            <person name="Seshadri R."/>
            <person name="Voytek M.A."/>
        </authorList>
    </citation>
    <scope>NUCLEOTIDE SEQUENCE [LARGE SCALE GENOMIC DNA]</scope>
    <source>
        <strain evidence="2">DSM 14350 / EX-H1</strain>
    </source>
</reference>
<keyword evidence="1" id="KW-0808">Transferase</keyword>
<name>C0QSX0_PERMH</name>
<dbReference type="AlphaFoldDB" id="C0QSX0"/>
<evidence type="ECO:0000313" key="1">
    <source>
        <dbReference type="EMBL" id="ACO03876.1"/>
    </source>
</evidence>
<sequence length="137" mass="16689">MERYTRAFERFEKAYRKFKEIIENPLFPEIFKEEFVVEITTKRFEYTYESMWKTVKEFLRLRGIECNSPKSCFRELLKEGIISEEFEGILSDIIVLRNTLVHVYDEKQAKDIYQKLRTKEILKTFEALIRSLEKEKP</sequence>
<keyword evidence="2" id="KW-1185">Reference proteome</keyword>